<dbReference type="PANTHER" id="PTHR33026:SF7">
    <property type="entry name" value="OS03G0100275 PROTEIN"/>
    <property type="match status" value="1"/>
</dbReference>
<dbReference type="Pfam" id="PF04195">
    <property type="entry name" value="Transposase_28"/>
    <property type="match status" value="1"/>
</dbReference>
<evidence type="ECO:0000313" key="3">
    <source>
        <dbReference type="Proteomes" id="UP001054889"/>
    </source>
</evidence>
<dbReference type="AlphaFoldDB" id="A0AAV5DRT8"/>
<comment type="caution">
    <text evidence="2">The sequence shown here is derived from an EMBL/GenBank/DDBJ whole genome shotgun (WGS) entry which is preliminary data.</text>
</comment>
<evidence type="ECO:0000259" key="1">
    <source>
        <dbReference type="Pfam" id="PF04195"/>
    </source>
</evidence>
<evidence type="ECO:0000313" key="2">
    <source>
        <dbReference type="EMBL" id="GJN12625.1"/>
    </source>
</evidence>
<reference evidence="2" key="2">
    <citation type="submission" date="2021-12" db="EMBL/GenBank/DDBJ databases">
        <title>Resequencing data analysis of finger millet.</title>
        <authorList>
            <person name="Hatakeyama M."/>
            <person name="Aluri S."/>
            <person name="Balachadran M.T."/>
            <person name="Sivarajan S.R."/>
            <person name="Poveda L."/>
            <person name="Shimizu-Inatsugi R."/>
            <person name="Schlapbach R."/>
            <person name="Sreeman S.M."/>
            <person name="Shimizu K.K."/>
        </authorList>
    </citation>
    <scope>NUCLEOTIDE SEQUENCE</scope>
</reference>
<dbReference type="EMBL" id="BQKI01000023">
    <property type="protein sequence ID" value="GJN12625.1"/>
    <property type="molecule type" value="Genomic_DNA"/>
</dbReference>
<proteinExistence type="predicted"/>
<protein>
    <recommendedName>
        <fullName evidence="1">Transposase (putative) gypsy type domain-containing protein</fullName>
    </recommendedName>
</protein>
<name>A0AAV5DRT8_ELECO</name>
<organism evidence="2 3">
    <name type="scientific">Eleusine coracana subsp. coracana</name>
    <dbReference type="NCBI Taxonomy" id="191504"/>
    <lineage>
        <taxon>Eukaryota</taxon>
        <taxon>Viridiplantae</taxon>
        <taxon>Streptophyta</taxon>
        <taxon>Embryophyta</taxon>
        <taxon>Tracheophyta</taxon>
        <taxon>Spermatophyta</taxon>
        <taxon>Magnoliopsida</taxon>
        <taxon>Liliopsida</taxon>
        <taxon>Poales</taxon>
        <taxon>Poaceae</taxon>
        <taxon>PACMAD clade</taxon>
        <taxon>Chloridoideae</taxon>
        <taxon>Cynodonteae</taxon>
        <taxon>Eleusininae</taxon>
        <taxon>Eleusine</taxon>
    </lineage>
</organism>
<feature type="domain" description="Transposase (putative) gypsy type" evidence="1">
    <location>
        <begin position="20"/>
        <end position="86"/>
    </location>
</feature>
<reference evidence="2" key="1">
    <citation type="journal article" date="2018" name="DNA Res.">
        <title>Multiple hybrid de novo genome assembly of finger millet, an orphan allotetraploid crop.</title>
        <authorList>
            <person name="Hatakeyama M."/>
            <person name="Aluri S."/>
            <person name="Balachadran M.T."/>
            <person name="Sivarajan S.R."/>
            <person name="Patrignani A."/>
            <person name="Gruter S."/>
            <person name="Poveda L."/>
            <person name="Shimizu-Inatsugi R."/>
            <person name="Baeten J."/>
            <person name="Francoijs K.J."/>
            <person name="Nataraja K.N."/>
            <person name="Reddy Y.A.N."/>
            <person name="Phadnis S."/>
            <person name="Ravikumar R.L."/>
            <person name="Schlapbach R."/>
            <person name="Sreeman S.M."/>
            <person name="Shimizu K.K."/>
        </authorList>
    </citation>
    <scope>NUCLEOTIDE SEQUENCE</scope>
</reference>
<accession>A0AAV5DRT8</accession>
<dbReference type="CDD" id="cd00821">
    <property type="entry name" value="PH"/>
    <property type="match status" value="1"/>
</dbReference>
<dbReference type="PANTHER" id="PTHR33026">
    <property type="entry name" value="OS06G0360600 PROTEIN"/>
    <property type="match status" value="1"/>
</dbReference>
<dbReference type="InterPro" id="IPR007321">
    <property type="entry name" value="Transposase_28"/>
</dbReference>
<gene>
    <name evidence="2" type="primary">ga30920</name>
    <name evidence="2" type="ORF">PR202_ga30920</name>
</gene>
<keyword evidence="3" id="KW-1185">Reference proteome</keyword>
<dbReference type="Proteomes" id="UP001054889">
    <property type="component" value="Unassembled WGS sequence"/>
</dbReference>
<sequence length="173" mass="19531">MEWIVPGDERHPEPPVGYVVSFIPIHERGLGRPAYDFLRALLHRYGAELQHLNPNGIQHISAFVAMCEGFLGIAPNLDLWCHFFVAICIQRKAPGANSLPCTIGCVGIRLRSERCGGYVQMPTPTTHSGWHHRWFYLRNEALHPFPEFTGCDIAEARSSWKWGTITRSLPSPT</sequence>